<feature type="transmembrane region" description="Helical" evidence="8">
    <location>
        <begin position="254"/>
        <end position="275"/>
    </location>
</feature>
<dbReference type="GO" id="GO:0005886">
    <property type="term" value="C:plasma membrane"/>
    <property type="evidence" value="ECO:0007669"/>
    <property type="project" value="UniProtKB-SubCell"/>
</dbReference>
<dbReference type="NCBIfam" id="TIGR01525">
    <property type="entry name" value="ATPase-IB_hvy"/>
    <property type="match status" value="1"/>
</dbReference>
<dbReference type="NCBIfam" id="TIGR01494">
    <property type="entry name" value="ATPase_P-type"/>
    <property type="match status" value="1"/>
</dbReference>
<evidence type="ECO:0000256" key="4">
    <source>
        <dbReference type="ARBA" id="ARBA00022723"/>
    </source>
</evidence>
<dbReference type="EMBL" id="MHLI01000005">
    <property type="protein sequence ID" value="OGZ06111.1"/>
    <property type="molecule type" value="Genomic_DNA"/>
</dbReference>
<comment type="caution">
    <text evidence="10">The sequence shown here is derived from an EMBL/GenBank/DDBJ whole genome shotgun (WGS) entry which is preliminary data.</text>
</comment>
<dbReference type="PANTHER" id="PTHR48085:SF5">
    <property type="entry name" value="CADMIUM_ZINC-TRANSPORTING ATPASE HMA4-RELATED"/>
    <property type="match status" value="1"/>
</dbReference>
<dbReference type="InterPro" id="IPR023299">
    <property type="entry name" value="ATPase_P-typ_cyto_dom_N"/>
</dbReference>
<dbReference type="SFLD" id="SFLDF00027">
    <property type="entry name" value="p-type_atpase"/>
    <property type="match status" value="1"/>
</dbReference>
<dbReference type="InterPro" id="IPR018303">
    <property type="entry name" value="ATPase_P-typ_P_site"/>
</dbReference>
<dbReference type="InterPro" id="IPR044492">
    <property type="entry name" value="P_typ_ATPase_HD_dom"/>
</dbReference>
<evidence type="ECO:0000256" key="2">
    <source>
        <dbReference type="ARBA" id="ARBA00006024"/>
    </source>
</evidence>
<dbReference type="PROSITE" id="PS01229">
    <property type="entry name" value="COF_2"/>
    <property type="match status" value="1"/>
</dbReference>
<keyword evidence="4 8" id="KW-0479">Metal-binding</keyword>
<dbReference type="InterPro" id="IPR023214">
    <property type="entry name" value="HAD_sf"/>
</dbReference>
<comment type="subcellular location">
    <subcellularLocation>
        <location evidence="8">Cell membrane</location>
    </subcellularLocation>
    <subcellularLocation>
        <location evidence="1">Membrane</location>
    </subcellularLocation>
</comment>
<dbReference type="InterPro" id="IPR036412">
    <property type="entry name" value="HAD-like_sf"/>
</dbReference>
<evidence type="ECO:0000313" key="11">
    <source>
        <dbReference type="Proteomes" id="UP000177122"/>
    </source>
</evidence>
<keyword evidence="8" id="KW-0547">Nucleotide-binding</keyword>
<dbReference type="PROSITE" id="PS00154">
    <property type="entry name" value="ATPASE_E1_E2"/>
    <property type="match status" value="1"/>
</dbReference>
<evidence type="ECO:0000256" key="6">
    <source>
        <dbReference type="ARBA" id="ARBA00022989"/>
    </source>
</evidence>
<dbReference type="AlphaFoldDB" id="A0A1G2CZQ0"/>
<dbReference type="Pfam" id="PF00702">
    <property type="entry name" value="Hydrolase"/>
    <property type="match status" value="1"/>
</dbReference>
<dbReference type="Gene3D" id="3.40.1110.10">
    <property type="entry name" value="Calcium-transporting ATPase, cytoplasmic domain N"/>
    <property type="match status" value="1"/>
</dbReference>
<dbReference type="SUPFAM" id="SSF81653">
    <property type="entry name" value="Calcium ATPase, transduction domain A"/>
    <property type="match status" value="1"/>
</dbReference>
<dbReference type="PANTHER" id="PTHR48085">
    <property type="entry name" value="CADMIUM/ZINC-TRANSPORTING ATPASE HMA2-RELATED"/>
    <property type="match status" value="1"/>
</dbReference>
<gene>
    <name evidence="10" type="ORF">A2845_01700</name>
</gene>
<evidence type="ECO:0000313" key="10">
    <source>
        <dbReference type="EMBL" id="OGZ06111.1"/>
    </source>
</evidence>
<evidence type="ECO:0000256" key="1">
    <source>
        <dbReference type="ARBA" id="ARBA00004370"/>
    </source>
</evidence>
<evidence type="ECO:0000256" key="8">
    <source>
        <dbReference type="RuleBase" id="RU362081"/>
    </source>
</evidence>
<keyword evidence="5" id="KW-1278">Translocase</keyword>
<dbReference type="InterPro" id="IPR059000">
    <property type="entry name" value="ATPase_P-type_domA"/>
</dbReference>
<dbReference type="PRINTS" id="PR00119">
    <property type="entry name" value="CATATPASE"/>
</dbReference>
<feature type="transmembrane region" description="Helical" evidence="8">
    <location>
        <begin position="230"/>
        <end position="248"/>
    </location>
</feature>
<name>A0A1G2CZQ0_9BACT</name>
<dbReference type="FunFam" id="2.70.150.10:FF:000002">
    <property type="entry name" value="Copper-transporting ATPase 1, putative"/>
    <property type="match status" value="1"/>
</dbReference>
<feature type="transmembrane region" description="Helical" evidence="8">
    <location>
        <begin position="565"/>
        <end position="584"/>
    </location>
</feature>
<accession>A0A1G2CZQ0</accession>
<dbReference type="GO" id="GO:0005524">
    <property type="term" value="F:ATP binding"/>
    <property type="evidence" value="ECO:0007669"/>
    <property type="project" value="UniProtKB-UniRule"/>
</dbReference>
<keyword evidence="3 8" id="KW-0812">Transmembrane</keyword>
<keyword evidence="8" id="KW-0067">ATP-binding</keyword>
<dbReference type="Gene3D" id="3.40.50.1000">
    <property type="entry name" value="HAD superfamily/HAD-like"/>
    <property type="match status" value="1"/>
</dbReference>
<proteinExistence type="inferred from homology"/>
<dbReference type="SFLD" id="SFLDG00002">
    <property type="entry name" value="C1.7:_P-type_atpase_like"/>
    <property type="match status" value="1"/>
</dbReference>
<keyword evidence="6 8" id="KW-1133">Transmembrane helix</keyword>
<dbReference type="SUPFAM" id="SSF56784">
    <property type="entry name" value="HAD-like"/>
    <property type="match status" value="1"/>
</dbReference>
<dbReference type="InterPro" id="IPR023298">
    <property type="entry name" value="ATPase_P-typ_TM_dom_sf"/>
</dbReference>
<reference evidence="10 11" key="1">
    <citation type="journal article" date="2016" name="Nat. Commun.">
        <title>Thousands of microbial genomes shed light on interconnected biogeochemical processes in an aquifer system.</title>
        <authorList>
            <person name="Anantharaman K."/>
            <person name="Brown C.T."/>
            <person name="Hug L.A."/>
            <person name="Sharon I."/>
            <person name="Castelle C.J."/>
            <person name="Probst A.J."/>
            <person name="Thomas B.C."/>
            <person name="Singh A."/>
            <person name="Wilkins M.J."/>
            <person name="Karaoz U."/>
            <person name="Brodie E.L."/>
            <person name="Williams K.H."/>
            <person name="Hubbard S.S."/>
            <person name="Banfield J.F."/>
        </authorList>
    </citation>
    <scope>NUCLEOTIDE SEQUENCE [LARGE SCALE GENOMIC DNA]</scope>
</reference>
<dbReference type="Pfam" id="PF00122">
    <property type="entry name" value="E1-E2_ATPase"/>
    <property type="match status" value="1"/>
</dbReference>
<feature type="transmembrane region" description="Helical" evidence="8">
    <location>
        <begin position="68"/>
        <end position="96"/>
    </location>
</feature>
<dbReference type="GO" id="GO:0046872">
    <property type="term" value="F:metal ion binding"/>
    <property type="evidence" value="ECO:0007669"/>
    <property type="project" value="UniProtKB-KW"/>
</dbReference>
<dbReference type="SUPFAM" id="SSF81665">
    <property type="entry name" value="Calcium ATPase, transmembrane domain M"/>
    <property type="match status" value="1"/>
</dbReference>
<dbReference type="Gene3D" id="2.70.150.10">
    <property type="entry name" value="Calcium-transporting ATPase, cytoplasmic transduction domain A"/>
    <property type="match status" value="1"/>
</dbReference>
<dbReference type="InterPro" id="IPR051014">
    <property type="entry name" value="Cation_Transport_ATPase_IB"/>
</dbReference>
<evidence type="ECO:0000256" key="3">
    <source>
        <dbReference type="ARBA" id="ARBA00022692"/>
    </source>
</evidence>
<sequence>MILRAVTVSPRREFIVALLLLAGLFDAYVLSGALHLLLPTAILGAIIPFQKAWAGVRRKTITIEAFNFLAVIASFVTGEITSASFIGLMLTSAAYLDWYTESRATNAVEELLKLKPNKAFRVNGDLIEEVPSERVVVGDVLVVKNGERIPVDGVIIFGEALVNESSLSGESRPIEKAIGDEVFSGTLSETGVIKMRATKVGSDSTIERMVKLIEGAAKQKSKAQRLADRFAGMFLPVVLVAGIATYFLTHNISMVVAFFLVVCADDIAVSIPLAVTASLGRAAKHGVIVKGGEWLDALAKVKIIVFDKTGTLTYGDFRLAESHIAEGVASPNFWRFVGITEKFSEHPVGRAIFKEAKKYAEVISDPDEVIVYKGSGVRARVDGHDVVIGNEKVVSEAGLSLTSAVEQRFAEYRTSGNTAMIVFVDRVYWGILAITDTPREGARGNIAKLNAMGIRTIMLTGDNETVAREVSSKLGITEFRAGVSPEGKLFEIETLSKEGVLAMVGDGINDAPALARANVGIAMGAGGTAVAVEAANVVILTDELDRIPEMILLARRTVSVVNYNMGIWFITNAIGITLVFAGILGPALAAFYNFATDFLPLINSLRLFRRSR</sequence>
<protein>
    <recommendedName>
        <fullName evidence="9">P-type ATPase A domain-containing protein</fullName>
    </recommendedName>
</protein>
<dbReference type="InterPro" id="IPR001757">
    <property type="entry name" value="P_typ_ATPase"/>
</dbReference>
<keyword evidence="8" id="KW-1003">Cell membrane</keyword>
<keyword evidence="7 8" id="KW-0472">Membrane</keyword>
<dbReference type="InterPro" id="IPR027256">
    <property type="entry name" value="P-typ_ATPase_IB"/>
</dbReference>
<dbReference type="InterPro" id="IPR008250">
    <property type="entry name" value="ATPase_P-typ_transduc_dom_A_sf"/>
</dbReference>
<feature type="domain" description="P-type ATPase A" evidence="9">
    <location>
        <begin position="114"/>
        <end position="214"/>
    </location>
</feature>
<dbReference type="PRINTS" id="PR00941">
    <property type="entry name" value="CDATPASE"/>
</dbReference>
<evidence type="ECO:0000259" key="9">
    <source>
        <dbReference type="Pfam" id="PF00122"/>
    </source>
</evidence>
<comment type="similarity">
    <text evidence="2 8">Belongs to the cation transport ATPase (P-type) (TC 3.A.3) family. Type IB subfamily.</text>
</comment>
<evidence type="ECO:0000256" key="7">
    <source>
        <dbReference type="ARBA" id="ARBA00023136"/>
    </source>
</evidence>
<dbReference type="Proteomes" id="UP000177122">
    <property type="component" value="Unassembled WGS sequence"/>
</dbReference>
<evidence type="ECO:0000256" key="5">
    <source>
        <dbReference type="ARBA" id="ARBA00022967"/>
    </source>
</evidence>
<dbReference type="SFLD" id="SFLDS00003">
    <property type="entry name" value="Haloacid_Dehalogenase"/>
    <property type="match status" value="1"/>
</dbReference>
<dbReference type="GO" id="GO:0016887">
    <property type="term" value="F:ATP hydrolysis activity"/>
    <property type="evidence" value="ECO:0007669"/>
    <property type="project" value="InterPro"/>
</dbReference>
<dbReference type="GO" id="GO:0019829">
    <property type="term" value="F:ATPase-coupled monoatomic cation transmembrane transporter activity"/>
    <property type="evidence" value="ECO:0007669"/>
    <property type="project" value="InterPro"/>
</dbReference>
<organism evidence="10 11">
    <name type="scientific">Candidatus Lloydbacteria bacterium RIFCSPHIGHO2_01_FULL_49_22</name>
    <dbReference type="NCBI Taxonomy" id="1798658"/>
    <lineage>
        <taxon>Bacteria</taxon>
        <taxon>Candidatus Lloydiibacteriota</taxon>
    </lineage>
</organism>